<evidence type="ECO:0000313" key="1">
    <source>
        <dbReference type="EMBL" id="AZF98662.1"/>
    </source>
</evidence>
<gene>
    <name evidence="1" type="primary">38</name>
    <name evidence="1" type="ORF">SEA_ALEDEL_38</name>
</gene>
<reference evidence="1 2" key="1">
    <citation type="submission" date="2018-10" db="EMBL/GenBank/DDBJ databases">
        <authorList>
            <person name="Aull H.G."/>
            <person name="Zack K."/>
            <person name="Garlena R.A."/>
            <person name="Russell D.A."/>
            <person name="Pope W.H."/>
            <person name="Jacobs-Sera D."/>
            <person name="Hatfull G.F."/>
        </authorList>
    </citation>
    <scope>NUCLEOTIDE SEQUENCE [LARGE SCALE GENOMIC DNA]</scope>
</reference>
<dbReference type="EMBL" id="MK112526">
    <property type="protein sequence ID" value="AZF98662.1"/>
    <property type="molecule type" value="Genomic_DNA"/>
</dbReference>
<organism evidence="1 2">
    <name type="scientific">Arthrobacter phage Aledel</name>
    <dbReference type="NCBI Taxonomy" id="2488951"/>
    <lineage>
        <taxon>Viruses</taxon>
        <taxon>Duplodnaviria</taxon>
        <taxon>Heunggongvirae</taxon>
        <taxon>Uroviricota</taxon>
        <taxon>Caudoviricetes</taxon>
        <taxon>Korravirus</taxon>
        <taxon>Korravirus hunterdalle</taxon>
    </lineage>
</organism>
<name>A0A3G8FWA4_9CAUD</name>
<dbReference type="Proteomes" id="UP000275684">
    <property type="component" value="Segment"/>
</dbReference>
<evidence type="ECO:0000313" key="2">
    <source>
        <dbReference type="Proteomes" id="UP000275684"/>
    </source>
</evidence>
<accession>A0A3G8FWA4</accession>
<sequence>MPKLTKHRIALTVLENADPKDLGYIAGKLVAASMVLGLGVPKAVALANMKAQLEKEEAADLATDTDR</sequence>
<protein>
    <submittedName>
        <fullName evidence="1">Uncharacterized protein</fullName>
    </submittedName>
</protein>
<proteinExistence type="predicted"/>